<reference evidence="1 2" key="1">
    <citation type="submission" date="2019-03" db="EMBL/GenBank/DDBJ databases">
        <title>Draft genome sequence of Xylaria hypoxylon DSM 108379, a ubiquitous saprotrophic-parasitic fungi on hardwood.</title>
        <authorList>
            <person name="Buettner E."/>
            <person name="Leonhardt S."/>
            <person name="Gebauer A.M."/>
            <person name="Liers C."/>
            <person name="Hofrichter M."/>
            <person name="Kellner H."/>
        </authorList>
    </citation>
    <scope>NUCLEOTIDE SEQUENCE [LARGE SCALE GENOMIC DNA]</scope>
    <source>
        <strain evidence="1 2">DSM 108379</strain>
    </source>
</reference>
<evidence type="ECO:0000313" key="2">
    <source>
        <dbReference type="Proteomes" id="UP000297716"/>
    </source>
</evidence>
<comment type="caution">
    <text evidence="1">The sequence shown here is derived from an EMBL/GenBank/DDBJ whole genome shotgun (WGS) entry which is preliminary data.</text>
</comment>
<evidence type="ECO:0000313" key="1">
    <source>
        <dbReference type="EMBL" id="TGJ85633.1"/>
    </source>
</evidence>
<proteinExistence type="predicted"/>
<dbReference type="OrthoDB" id="5379420at2759"/>
<sequence length="432" mass="48220">MLFSNFTCVQCTRRLNRLAQSSKSLNNRLLRQVAPQLSHKRNPLLATRSPYSTAPSRNPVRQVLTRDTFTKVRFTRAAVPPLEFWKTHTRAPLATDLSADECLQAAQAYVDAALKGASGWRERLIVVNDNSTAQSSDSKGKGKTISAYTLHYVAVIFLMAQVKQAGHLILHILHTLAGLDYTPSILTMVRIALQRRTLGQPQFELAFERFERIIKRIGDGSSNKSISKSSKSDLAADACTLRALIYTADNTHESDNNALRWFRRAYEIDAAASESSIQPTPSTIDQARIGEKGADEVDASRDSEGVQVARFNPHWQWKVSFAIGVAKIRMKRGEMEKARDMCVVASSELDSAIGYFTLAAVLEKMSQNNTDRYVESIEKAAVSGDQHAARKMGVIEWDRAVEEGLSKWEKRKRQVIAEEWMFIASSTVPVEG</sequence>
<gene>
    <name evidence="1" type="ORF">E0Z10_g3147</name>
</gene>
<organism evidence="1 2">
    <name type="scientific">Xylaria hypoxylon</name>
    <dbReference type="NCBI Taxonomy" id="37992"/>
    <lineage>
        <taxon>Eukaryota</taxon>
        <taxon>Fungi</taxon>
        <taxon>Dikarya</taxon>
        <taxon>Ascomycota</taxon>
        <taxon>Pezizomycotina</taxon>
        <taxon>Sordariomycetes</taxon>
        <taxon>Xylariomycetidae</taxon>
        <taxon>Xylariales</taxon>
        <taxon>Xylariaceae</taxon>
        <taxon>Xylaria</taxon>
    </lineage>
</organism>
<name>A0A4Z0Z4D2_9PEZI</name>
<protein>
    <submittedName>
        <fullName evidence="1">Uncharacterized protein</fullName>
    </submittedName>
</protein>
<accession>A0A4Z0Z4D2</accession>
<dbReference type="EMBL" id="SKBN01000042">
    <property type="protein sequence ID" value="TGJ85633.1"/>
    <property type="molecule type" value="Genomic_DNA"/>
</dbReference>
<dbReference type="AlphaFoldDB" id="A0A4Z0Z4D2"/>
<keyword evidence="2" id="KW-1185">Reference proteome</keyword>
<dbReference type="Proteomes" id="UP000297716">
    <property type="component" value="Unassembled WGS sequence"/>
</dbReference>
<dbReference type="STRING" id="37992.A0A4Z0Z4D2"/>